<dbReference type="AlphaFoldDB" id="A0A1X2CFL1"/>
<evidence type="ECO:0000313" key="1">
    <source>
        <dbReference type="EMBL" id="ORW74805.1"/>
    </source>
</evidence>
<comment type="caution">
    <text evidence="1">The sequence shown here is derived from an EMBL/GenBank/DDBJ whole genome shotgun (WGS) entry which is preliminary data.</text>
</comment>
<keyword evidence="2" id="KW-1185">Reference proteome</keyword>
<name>A0A1X2CFL1_9MYCO</name>
<sequence>MIDEIAVIAEALAEKGKSRAHLGVTHWSSRLIGGTAGDLVRLGGTDLAQMGHPAASERNVQNSALIQ</sequence>
<evidence type="ECO:0000313" key="2">
    <source>
        <dbReference type="Proteomes" id="UP000193087"/>
    </source>
</evidence>
<gene>
    <name evidence="1" type="ORF">AWC22_23055</name>
</gene>
<protein>
    <submittedName>
        <fullName evidence="1">Uncharacterized protein</fullName>
    </submittedName>
</protein>
<proteinExistence type="predicted"/>
<dbReference type="EMBL" id="LQPQ01000117">
    <property type="protein sequence ID" value="ORW74805.1"/>
    <property type="molecule type" value="Genomic_DNA"/>
</dbReference>
<organism evidence="1 2">
    <name type="scientific">Mycobacterium riyadhense</name>
    <dbReference type="NCBI Taxonomy" id="486698"/>
    <lineage>
        <taxon>Bacteria</taxon>
        <taxon>Bacillati</taxon>
        <taxon>Actinomycetota</taxon>
        <taxon>Actinomycetes</taxon>
        <taxon>Mycobacteriales</taxon>
        <taxon>Mycobacteriaceae</taxon>
        <taxon>Mycobacterium</taxon>
    </lineage>
</organism>
<dbReference type="Proteomes" id="UP000193087">
    <property type="component" value="Unassembled WGS sequence"/>
</dbReference>
<accession>A0A1X2CFL1</accession>
<reference evidence="1 2" key="1">
    <citation type="submission" date="2016-01" db="EMBL/GenBank/DDBJ databases">
        <title>The new phylogeny of the genus Mycobacterium.</title>
        <authorList>
            <person name="Tarcisio F."/>
            <person name="Conor M."/>
            <person name="Antonella G."/>
            <person name="Elisabetta G."/>
            <person name="Giulia F.S."/>
            <person name="Sara T."/>
            <person name="Anna F."/>
            <person name="Clotilde B."/>
            <person name="Roberto B."/>
            <person name="Veronica D.S."/>
            <person name="Fabio R."/>
            <person name="Monica P."/>
            <person name="Olivier J."/>
            <person name="Enrico T."/>
            <person name="Nicola S."/>
        </authorList>
    </citation>
    <scope>NUCLEOTIDE SEQUENCE [LARGE SCALE GENOMIC DNA]</scope>
    <source>
        <strain evidence="1 2">DSM 45176</strain>
    </source>
</reference>